<evidence type="ECO:0000313" key="1">
    <source>
        <dbReference type="EMBL" id="MEK0307335.1"/>
    </source>
</evidence>
<proteinExistence type="predicted"/>
<protein>
    <submittedName>
        <fullName evidence="1">Uncharacterized protein</fullName>
    </submittedName>
</protein>
<gene>
    <name evidence="1" type="ORF">V8P97_07685</name>
</gene>
<comment type="caution">
    <text evidence="1">The sequence shown here is derived from an EMBL/GenBank/DDBJ whole genome shotgun (WGS) entry which is preliminary data.</text>
</comment>
<sequence length="64" mass="7048">MSDVHVEAILGQIQSHLLSARSFQTVDTTELFDAVAAYNKLVTSPETLSLSWTRPSARLTSTRV</sequence>
<evidence type="ECO:0000313" key="2">
    <source>
        <dbReference type="Proteomes" id="UP001373159"/>
    </source>
</evidence>
<name>A0ABU8ZPY7_9BIFI</name>
<accession>A0ABU8ZPY7</accession>
<dbReference type="RefSeq" id="WP_340486353.1">
    <property type="nucleotide sequence ID" value="NZ_JBANDZ010000003.1"/>
</dbReference>
<dbReference type="EMBL" id="JBANBB010000003">
    <property type="protein sequence ID" value="MEK0307335.1"/>
    <property type="molecule type" value="Genomic_DNA"/>
</dbReference>
<reference evidence="1 2" key="1">
    <citation type="submission" date="2024-02" db="EMBL/GenBank/DDBJ databases">
        <title>Bifidobacterium honeyensis sp. nov., isolated from the comb honey.</title>
        <authorList>
            <person name="Liu W."/>
            <person name="Li Y."/>
        </authorList>
    </citation>
    <scope>NUCLEOTIDE SEQUENCE [LARGE SCALE GENOMIC DNA]</scope>
    <source>
        <strain evidence="1 2">IMAU50988</strain>
    </source>
</reference>
<keyword evidence="2" id="KW-1185">Reference proteome</keyword>
<organism evidence="1 2">
    <name type="scientific">Bifidobacterium favimelis</name>
    <dbReference type="NCBI Taxonomy" id="3122979"/>
    <lineage>
        <taxon>Bacteria</taxon>
        <taxon>Bacillati</taxon>
        <taxon>Actinomycetota</taxon>
        <taxon>Actinomycetes</taxon>
        <taxon>Bifidobacteriales</taxon>
        <taxon>Bifidobacteriaceae</taxon>
        <taxon>Bifidobacterium</taxon>
    </lineage>
</organism>
<dbReference type="Proteomes" id="UP001373159">
    <property type="component" value="Unassembled WGS sequence"/>
</dbReference>